<keyword evidence="3" id="KW-1185">Reference proteome</keyword>
<name>A0ABT5DDX0_9BACT</name>
<organism evidence="2 3">
    <name type="scientific">Stigmatella ashevillensis</name>
    <dbReference type="NCBI Taxonomy" id="2995309"/>
    <lineage>
        <taxon>Bacteria</taxon>
        <taxon>Pseudomonadati</taxon>
        <taxon>Myxococcota</taxon>
        <taxon>Myxococcia</taxon>
        <taxon>Myxococcales</taxon>
        <taxon>Cystobacterineae</taxon>
        <taxon>Archangiaceae</taxon>
        <taxon>Stigmatella</taxon>
    </lineage>
</organism>
<dbReference type="RefSeq" id="WP_272141207.1">
    <property type="nucleotide sequence ID" value="NZ_JAQNDM010000002.1"/>
</dbReference>
<evidence type="ECO:0000313" key="3">
    <source>
        <dbReference type="Proteomes" id="UP001221838"/>
    </source>
</evidence>
<feature type="compositionally biased region" description="Basic and acidic residues" evidence="1">
    <location>
        <begin position="40"/>
        <end position="49"/>
    </location>
</feature>
<reference evidence="2 3" key="1">
    <citation type="submission" date="2022-11" db="EMBL/GenBank/DDBJ databases">
        <title>Minimal conservation of predation-associated metabolite biosynthetic gene clusters underscores biosynthetic potential of Myxococcota including descriptions for ten novel species: Archangium lansinium sp. nov., Myxococcus landrumus sp. nov., Nannocystis bai.</title>
        <authorList>
            <person name="Ahearne A."/>
            <person name="Stevens C."/>
            <person name="Dowd S."/>
        </authorList>
    </citation>
    <scope>NUCLEOTIDE SEQUENCE [LARGE SCALE GENOMIC DNA]</scope>
    <source>
        <strain evidence="2 3">NCWAL01</strain>
    </source>
</reference>
<feature type="region of interest" description="Disordered" evidence="1">
    <location>
        <begin position="1"/>
        <end position="94"/>
    </location>
</feature>
<dbReference type="Proteomes" id="UP001221838">
    <property type="component" value="Unassembled WGS sequence"/>
</dbReference>
<evidence type="ECO:0000313" key="2">
    <source>
        <dbReference type="EMBL" id="MDC0711249.1"/>
    </source>
</evidence>
<dbReference type="EMBL" id="JAQNDM010000002">
    <property type="protein sequence ID" value="MDC0711249.1"/>
    <property type="molecule type" value="Genomic_DNA"/>
</dbReference>
<proteinExistence type="predicted"/>
<accession>A0ABT5DDX0</accession>
<comment type="caution">
    <text evidence="2">The sequence shown here is derived from an EMBL/GenBank/DDBJ whole genome shotgun (WGS) entry which is preliminary data.</text>
</comment>
<protein>
    <submittedName>
        <fullName evidence="2">Uncharacterized protein</fullName>
    </submittedName>
</protein>
<feature type="compositionally biased region" description="Low complexity" evidence="1">
    <location>
        <begin position="76"/>
        <end position="90"/>
    </location>
</feature>
<feature type="compositionally biased region" description="Polar residues" evidence="1">
    <location>
        <begin position="13"/>
        <end position="26"/>
    </location>
</feature>
<gene>
    <name evidence="2" type="ORF">POL68_22455</name>
</gene>
<evidence type="ECO:0000256" key="1">
    <source>
        <dbReference type="SAM" id="MobiDB-lite"/>
    </source>
</evidence>
<sequence>MKFPSLLQKAVPGSSSTQAPRPTTGPSVDPASPAPAPQEVKAKAPEKQDGFAQGTPRGVAPSHDTKSIGKSPFARLSSKSLWSSGPSSSKLVKELDGQIKKASAEERPKLEALKDGVVALEQGSFAPQPTSLYHSTSSAALAGLKQTGGLVPASMLQKEGIQRVTGEGDQFSASAGEKNFISFGQGAEGLGTARAYFRITESSPQFSPHLHSDSALEKEIGQAKKLLKDWNLPEGRVIGDMVDKPRIESRLRQLESEQALRKNMPSAPPPYPILFELDGKDLGAQPMGMAPGEAAVHGPALFKDHLQRVFVPGDKVAEMKGHLQDMLGPDHPVQVIPFEAQQKFLAHQADDKKSPNARGAYLAQRTDHSVFEGLERNELKRTTFYDYAEKEIAQLAAQQK</sequence>